<dbReference type="UniPathway" id="UPA00077">
    <property type="reaction ID" value="UER00158"/>
</dbReference>
<comment type="function">
    <text evidence="7 8">Key enzyme in folate metabolism. Catalyzes an essential reaction for de novo glycine and purine synthesis, and for DNA precursor synthesis.</text>
</comment>
<dbReference type="InterPro" id="IPR024072">
    <property type="entry name" value="DHFR-like_dom_sf"/>
</dbReference>
<evidence type="ECO:0000259" key="10">
    <source>
        <dbReference type="PROSITE" id="PS51330"/>
    </source>
</evidence>
<keyword evidence="6 8" id="KW-0560">Oxidoreductase</keyword>
<dbReference type="FunFam" id="3.40.430.10:FF:000001">
    <property type="entry name" value="Dihydrofolate reductase"/>
    <property type="match status" value="1"/>
</dbReference>
<evidence type="ECO:0000256" key="7">
    <source>
        <dbReference type="ARBA" id="ARBA00025067"/>
    </source>
</evidence>
<dbReference type="InterPro" id="IPR012259">
    <property type="entry name" value="DHFR"/>
</dbReference>
<keyword evidence="4 8" id="KW-0554">One-carbon metabolism</keyword>
<dbReference type="Gene3D" id="3.40.430.10">
    <property type="entry name" value="Dihydrofolate Reductase, subunit A"/>
    <property type="match status" value="1"/>
</dbReference>
<dbReference type="PRINTS" id="PR00070">
    <property type="entry name" value="DHFR"/>
</dbReference>
<dbReference type="PATRIC" id="fig|1288963.3.peg.3706"/>
<dbReference type="GO" id="GO:0070401">
    <property type="term" value="F:NADP+ binding"/>
    <property type="evidence" value="ECO:0007669"/>
    <property type="project" value="UniProtKB-ARBA"/>
</dbReference>
<evidence type="ECO:0000256" key="2">
    <source>
        <dbReference type="ARBA" id="ARBA00009539"/>
    </source>
</evidence>
<comment type="similarity">
    <text evidence="2 8 9">Belongs to the dihydrofolate reductase family.</text>
</comment>
<accession>R7ZNX6</accession>
<dbReference type="EMBL" id="AQHR01000096">
    <property type="protein sequence ID" value="EON75821.1"/>
    <property type="molecule type" value="Genomic_DNA"/>
</dbReference>
<name>R7ZNX6_9BACT</name>
<evidence type="ECO:0000256" key="9">
    <source>
        <dbReference type="RuleBase" id="RU004474"/>
    </source>
</evidence>
<dbReference type="PANTHER" id="PTHR48069">
    <property type="entry name" value="DIHYDROFOLATE REDUCTASE"/>
    <property type="match status" value="1"/>
</dbReference>
<dbReference type="InterPro" id="IPR017925">
    <property type="entry name" value="DHFR_CS"/>
</dbReference>
<dbReference type="Proteomes" id="UP000013909">
    <property type="component" value="Unassembled WGS sequence"/>
</dbReference>
<dbReference type="InterPro" id="IPR001796">
    <property type="entry name" value="DHFR_dom"/>
</dbReference>
<dbReference type="AlphaFoldDB" id="R7ZNX6"/>
<dbReference type="GO" id="GO:0046654">
    <property type="term" value="P:tetrahydrofolate biosynthetic process"/>
    <property type="evidence" value="ECO:0007669"/>
    <property type="project" value="UniProtKB-UniPathway"/>
</dbReference>
<evidence type="ECO:0000256" key="6">
    <source>
        <dbReference type="ARBA" id="ARBA00023002"/>
    </source>
</evidence>
<proteinExistence type="inferred from homology"/>
<keyword evidence="12" id="KW-1185">Reference proteome</keyword>
<dbReference type="SUPFAM" id="SSF53597">
    <property type="entry name" value="Dihydrofolate reductase-like"/>
    <property type="match status" value="1"/>
</dbReference>
<evidence type="ECO:0000313" key="11">
    <source>
        <dbReference type="EMBL" id="EON75821.1"/>
    </source>
</evidence>
<dbReference type="PROSITE" id="PS00075">
    <property type="entry name" value="DHFR_1"/>
    <property type="match status" value="1"/>
</dbReference>
<feature type="domain" description="DHFR" evidence="10">
    <location>
        <begin position="3"/>
        <end position="165"/>
    </location>
</feature>
<dbReference type="Pfam" id="PF00186">
    <property type="entry name" value="DHFR_1"/>
    <property type="match status" value="1"/>
</dbReference>
<protein>
    <recommendedName>
        <fullName evidence="3 8">Dihydrofolate reductase</fullName>
        <ecNumber evidence="3 8">1.5.1.3</ecNumber>
    </recommendedName>
</protein>
<evidence type="ECO:0000256" key="4">
    <source>
        <dbReference type="ARBA" id="ARBA00022563"/>
    </source>
</evidence>
<sequence>MLKISIIVAKGENNVIGKDNDLPWHLPSDLKHFKETTKGHHVVMGRKTFESLPKPLPGRTHLVITRNKEYIVPEGHHVFSSLEDAIDFATEKNLSQIFILGGAEIYKEALPYTDELIVTEVHAKPEGDTFFPELNPVEWVESDRKKVDHRQTNDQYSMEFVTLKRGTL</sequence>
<dbReference type="EC" id="1.5.1.3" evidence="3 8"/>
<dbReference type="GO" id="GO:0005829">
    <property type="term" value="C:cytosol"/>
    <property type="evidence" value="ECO:0007669"/>
    <property type="project" value="TreeGrafter"/>
</dbReference>
<organism evidence="11 12">
    <name type="scientific">Lunatimonas lonarensis</name>
    <dbReference type="NCBI Taxonomy" id="1232681"/>
    <lineage>
        <taxon>Bacteria</taxon>
        <taxon>Pseudomonadati</taxon>
        <taxon>Bacteroidota</taxon>
        <taxon>Cytophagia</taxon>
        <taxon>Cytophagales</taxon>
        <taxon>Cyclobacteriaceae</taxon>
    </lineage>
</organism>
<dbReference type="GO" id="GO:0006730">
    <property type="term" value="P:one-carbon metabolic process"/>
    <property type="evidence" value="ECO:0007669"/>
    <property type="project" value="UniProtKB-KW"/>
</dbReference>
<dbReference type="PIRSF" id="PIRSF000194">
    <property type="entry name" value="DHFR"/>
    <property type="match status" value="1"/>
</dbReference>
<dbReference type="PANTHER" id="PTHR48069:SF3">
    <property type="entry name" value="DIHYDROFOLATE REDUCTASE"/>
    <property type="match status" value="1"/>
</dbReference>
<evidence type="ECO:0000256" key="1">
    <source>
        <dbReference type="ARBA" id="ARBA00004903"/>
    </source>
</evidence>
<evidence type="ECO:0000313" key="12">
    <source>
        <dbReference type="Proteomes" id="UP000013909"/>
    </source>
</evidence>
<evidence type="ECO:0000256" key="3">
    <source>
        <dbReference type="ARBA" id="ARBA00012856"/>
    </source>
</evidence>
<comment type="pathway">
    <text evidence="1 8">Cofactor biosynthesis; tetrahydrofolate biosynthesis; 5,6,7,8-tetrahydrofolate from 7,8-dihydrofolate: step 1/1.</text>
</comment>
<reference evidence="11 12" key="1">
    <citation type="submission" date="2013-02" db="EMBL/GenBank/DDBJ databases">
        <title>A novel strain isolated from Lonar lake, Maharashtra, India.</title>
        <authorList>
            <person name="Singh A."/>
        </authorList>
    </citation>
    <scope>NUCLEOTIDE SEQUENCE [LARGE SCALE GENOMIC DNA]</scope>
    <source>
        <strain evidence="11 12">AK24</strain>
    </source>
</reference>
<dbReference type="GO" id="GO:0046655">
    <property type="term" value="P:folic acid metabolic process"/>
    <property type="evidence" value="ECO:0007669"/>
    <property type="project" value="TreeGrafter"/>
</dbReference>
<dbReference type="CDD" id="cd00209">
    <property type="entry name" value="DHFR"/>
    <property type="match status" value="1"/>
</dbReference>
<evidence type="ECO:0000256" key="8">
    <source>
        <dbReference type="PIRNR" id="PIRNR000194"/>
    </source>
</evidence>
<dbReference type="PROSITE" id="PS51330">
    <property type="entry name" value="DHFR_2"/>
    <property type="match status" value="1"/>
</dbReference>
<evidence type="ECO:0000256" key="5">
    <source>
        <dbReference type="ARBA" id="ARBA00022857"/>
    </source>
</evidence>
<dbReference type="GO" id="GO:0046452">
    <property type="term" value="P:dihydrofolate metabolic process"/>
    <property type="evidence" value="ECO:0007669"/>
    <property type="project" value="TreeGrafter"/>
</dbReference>
<dbReference type="RefSeq" id="WP_010855843.1">
    <property type="nucleotide sequence ID" value="NZ_AQHR01000096.1"/>
</dbReference>
<dbReference type="STRING" id="1232681.ADIS_3712"/>
<comment type="caution">
    <text evidence="11">The sequence shown here is derived from an EMBL/GenBank/DDBJ whole genome shotgun (WGS) entry which is preliminary data.</text>
</comment>
<gene>
    <name evidence="11" type="ORF">ADIS_3712</name>
</gene>
<dbReference type="GO" id="GO:0004146">
    <property type="term" value="F:dihydrofolate reductase activity"/>
    <property type="evidence" value="ECO:0007669"/>
    <property type="project" value="UniProtKB-EC"/>
</dbReference>
<comment type="catalytic activity">
    <reaction evidence="8">
        <text>(6S)-5,6,7,8-tetrahydrofolate + NADP(+) = 7,8-dihydrofolate + NADPH + H(+)</text>
        <dbReference type="Rhea" id="RHEA:15009"/>
        <dbReference type="ChEBI" id="CHEBI:15378"/>
        <dbReference type="ChEBI" id="CHEBI:57451"/>
        <dbReference type="ChEBI" id="CHEBI:57453"/>
        <dbReference type="ChEBI" id="CHEBI:57783"/>
        <dbReference type="ChEBI" id="CHEBI:58349"/>
        <dbReference type="EC" id="1.5.1.3"/>
    </reaction>
</comment>
<keyword evidence="5 8" id="KW-0521">NADP</keyword>